<proteinExistence type="predicted"/>
<keyword evidence="3" id="KW-1185">Reference proteome</keyword>
<sequence>MQELLLHLCHVCIFPTLLEPTDFPAFLFEMMLVLDSVILFTGIKLVLKEIVSRNTLDLNLGRTISDESSTKCSGDNKGQKFQGQQPFFFAFNSSIANTAKTVK</sequence>
<keyword evidence="1" id="KW-0812">Transmembrane</keyword>
<evidence type="ECO:0000313" key="3">
    <source>
        <dbReference type="Proteomes" id="UP001482620"/>
    </source>
</evidence>
<protein>
    <submittedName>
        <fullName evidence="2">Uncharacterized protein</fullName>
    </submittedName>
</protein>
<name>A0ABV0U8V4_9TELE</name>
<dbReference type="EMBL" id="JAHRIQ010060096">
    <property type="protein sequence ID" value="MEQ2240987.1"/>
    <property type="molecule type" value="Genomic_DNA"/>
</dbReference>
<reference evidence="2 3" key="1">
    <citation type="submission" date="2021-06" db="EMBL/GenBank/DDBJ databases">
        <authorList>
            <person name="Palmer J.M."/>
        </authorList>
    </citation>
    <scope>NUCLEOTIDE SEQUENCE [LARGE SCALE GENOMIC DNA]</scope>
    <source>
        <strain evidence="3">if_2019</strain>
        <tissue evidence="2">Muscle</tissue>
    </source>
</reference>
<evidence type="ECO:0000256" key="1">
    <source>
        <dbReference type="SAM" id="Phobius"/>
    </source>
</evidence>
<accession>A0ABV0U8V4</accession>
<comment type="caution">
    <text evidence="2">The sequence shown here is derived from an EMBL/GenBank/DDBJ whole genome shotgun (WGS) entry which is preliminary data.</text>
</comment>
<evidence type="ECO:0000313" key="2">
    <source>
        <dbReference type="EMBL" id="MEQ2240987.1"/>
    </source>
</evidence>
<dbReference type="Proteomes" id="UP001482620">
    <property type="component" value="Unassembled WGS sequence"/>
</dbReference>
<organism evidence="2 3">
    <name type="scientific">Ilyodon furcidens</name>
    <name type="common">goldbreast splitfin</name>
    <dbReference type="NCBI Taxonomy" id="33524"/>
    <lineage>
        <taxon>Eukaryota</taxon>
        <taxon>Metazoa</taxon>
        <taxon>Chordata</taxon>
        <taxon>Craniata</taxon>
        <taxon>Vertebrata</taxon>
        <taxon>Euteleostomi</taxon>
        <taxon>Actinopterygii</taxon>
        <taxon>Neopterygii</taxon>
        <taxon>Teleostei</taxon>
        <taxon>Neoteleostei</taxon>
        <taxon>Acanthomorphata</taxon>
        <taxon>Ovalentaria</taxon>
        <taxon>Atherinomorphae</taxon>
        <taxon>Cyprinodontiformes</taxon>
        <taxon>Goodeidae</taxon>
        <taxon>Ilyodon</taxon>
    </lineage>
</organism>
<gene>
    <name evidence="2" type="ORF">ILYODFUR_020797</name>
</gene>
<keyword evidence="1" id="KW-1133">Transmembrane helix</keyword>
<keyword evidence="1" id="KW-0472">Membrane</keyword>
<feature type="transmembrane region" description="Helical" evidence="1">
    <location>
        <begin position="28"/>
        <end position="47"/>
    </location>
</feature>